<evidence type="ECO:0000313" key="1">
    <source>
        <dbReference type="EMBL" id="KAJ8129560.1"/>
    </source>
</evidence>
<organism evidence="1 2">
    <name type="scientific">Lasiodiplodia mahajangana</name>
    <dbReference type="NCBI Taxonomy" id="1108764"/>
    <lineage>
        <taxon>Eukaryota</taxon>
        <taxon>Fungi</taxon>
        <taxon>Dikarya</taxon>
        <taxon>Ascomycota</taxon>
        <taxon>Pezizomycotina</taxon>
        <taxon>Dothideomycetes</taxon>
        <taxon>Dothideomycetes incertae sedis</taxon>
        <taxon>Botryosphaeriales</taxon>
        <taxon>Botryosphaeriaceae</taxon>
        <taxon>Lasiodiplodia</taxon>
    </lineage>
</organism>
<protein>
    <submittedName>
        <fullName evidence="1">Uncharacterized protein</fullName>
    </submittedName>
</protein>
<name>A0ACC2JPY2_9PEZI</name>
<evidence type="ECO:0000313" key="2">
    <source>
        <dbReference type="Proteomes" id="UP001153332"/>
    </source>
</evidence>
<comment type="caution">
    <text evidence="1">The sequence shown here is derived from an EMBL/GenBank/DDBJ whole genome shotgun (WGS) entry which is preliminary data.</text>
</comment>
<dbReference type="Proteomes" id="UP001153332">
    <property type="component" value="Unassembled WGS sequence"/>
</dbReference>
<accession>A0ACC2JPY2</accession>
<dbReference type="EMBL" id="JAPUUL010000725">
    <property type="protein sequence ID" value="KAJ8129560.1"/>
    <property type="molecule type" value="Genomic_DNA"/>
</dbReference>
<sequence>MASPIGVGDAIAIAKLSWFLYQAFVTGRRSAPSEFRRVEDQLHSLSIALSAVETVKDIEFEDHGHLQQQFQQLLTNCRNVLEHLEGAVNNHSIIVESARPGQPRFRRWTNRCLSTWKKISWTVDRQGLTALVDQITAHTNSLNLLLLVANSSRTRQIRDHQDANIELNIESKAMLQEIYDYYISNLKNARPQQSHHKDPSENFDERKVWFELHEMNDETPELLCPRASLELDLEAPHLDIDRLFTCHCMIPEQASGHSRRLAAFQLSDSCFAVRAAGDELSWQLLQVKDSHNGQLVNLVIKNMPSRCVREFEQNFVRPLGKRFATSMFDREANSILAYLPPNSEQGKVLSVFIDLEPMRSLVEDITFTVGHTSYTRDSISQISLLMYETLADEGVGNSYPIHHHLVAERNAEVVIYYEEDEDSTNPDDIVRTDIKFSLTSSIHLNLSDANSALHLENIECVSIDKQDALSHVEGATVTFHTATPDVARQLHGKFKDILKELLALQIRYPRQDEKIIYTLQSVSFKNAVVDIPDGELLVTRNDAGDHRLIVYSRDGCTTLSSELKPEFFKETGQGSVFSAPADVIQFQNRGVRKITRYKEGFQANNFGNSNSAKMIELARKTIATNLPIRTINVD</sequence>
<reference evidence="1" key="1">
    <citation type="submission" date="2022-12" db="EMBL/GenBank/DDBJ databases">
        <title>Genome Sequence of Lasiodiplodia mahajangana.</title>
        <authorList>
            <person name="Buettner E."/>
        </authorList>
    </citation>
    <scope>NUCLEOTIDE SEQUENCE</scope>
    <source>
        <strain evidence="1">VT137</strain>
    </source>
</reference>
<keyword evidence="2" id="KW-1185">Reference proteome</keyword>
<proteinExistence type="predicted"/>
<gene>
    <name evidence="1" type="ORF">O1611_g4071</name>
</gene>